<dbReference type="Pfam" id="PF07242">
    <property type="entry name" value="DUF1430"/>
    <property type="match status" value="1"/>
</dbReference>
<feature type="transmembrane region" description="Helical" evidence="1">
    <location>
        <begin position="593"/>
        <end position="612"/>
    </location>
</feature>
<feature type="transmembrane region" description="Helical" evidence="1">
    <location>
        <begin position="120"/>
        <end position="143"/>
    </location>
</feature>
<feature type="transmembrane region" description="Helical" evidence="1">
    <location>
        <begin position="207"/>
        <end position="231"/>
    </location>
</feature>
<proteinExistence type="predicted"/>
<keyword evidence="1" id="KW-1133">Transmembrane helix</keyword>
<keyword evidence="1" id="KW-0812">Transmembrane</keyword>
<feature type="transmembrane region" description="Helical" evidence="1">
    <location>
        <begin position="566"/>
        <end position="587"/>
    </location>
</feature>
<evidence type="ECO:0000256" key="1">
    <source>
        <dbReference type="SAM" id="Phobius"/>
    </source>
</evidence>
<reference evidence="2 3" key="1">
    <citation type="submission" date="2021-06" db="EMBL/GenBank/DDBJ databases">
        <title>Staphylococcus lentus K169 genome sequencing.</title>
        <authorList>
            <person name="Sundareshan S."/>
            <person name="Akhila D.S."/>
            <person name="Prachi D."/>
            <person name="Sivakumar R."/>
            <person name="Rajendhran J."/>
            <person name="Isloor S."/>
            <person name="Hegde N.R."/>
        </authorList>
    </citation>
    <scope>NUCLEOTIDE SEQUENCE [LARGE SCALE GENOMIC DNA]</scope>
    <source>
        <strain evidence="2 3">K169</strain>
    </source>
</reference>
<protein>
    <submittedName>
        <fullName evidence="2">DUF1430 domain-containing protein</fullName>
    </submittedName>
</protein>
<sequence>MNWDKQISKDEVNNLLIKLAKEHDVSIIRMNESYEGQEKVKYLVNYHSLKNEGFSEKPFSRGKEYKILDKNSEEIKKLTLDGSVFYTNNPPPQSFFEVLETQGVTVTYFNQPFYFVFIDYISIFQLIPSIIILLVILFTSIIYDQISSLKDMSIKRLHGYSTKKLLSIQMFKMTNVFTKCFIFIVLIIIPVLYFYNHLAQYKHVLFSFLVFSILFYSILVLNIFIAYLLINKETYHMQKYIKYDGVGNSFQYLPNLIKIIVTLTLINVITSSLYNFKLLNEHLESEKYWIKNNDLYMTEISNVEGGNDYEKFENVDKTISTLIKNIPENHWLLSFHQNYDWKNEGKNYTLENSIFINETFIERNNIKINNTNKINSSKITILIPKNVYNETIKQNLKKEMIDRIDFYDELKKIKQKEKYHDIDIIDYENHESVFNFNGRTNLENSFSHNPILIILPSNLDLFSVKTAASSQGLLLFKDYDLIKKKIETHNLDVEIKGLTNIYSEVSQTIQQLKLNLTINLTTSIIGFFVLFSVYVFTIVLYCDSEKKKIYVKTIHGYSFMKKHGRFILLSTISTTIALLIMMYFNILTFSGPFTGLIIVYEFVAILLIVSRFELALLKDVRRGES</sequence>
<accession>A0ABS6GTW8</accession>
<dbReference type="Proteomes" id="UP000770161">
    <property type="component" value="Unassembled WGS sequence"/>
</dbReference>
<keyword evidence="1" id="KW-0472">Membrane</keyword>
<keyword evidence="3" id="KW-1185">Reference proteome</keyword>
<dbReference type="EMBL" id="JAHLZN010000003">
    <property type="protein sequence ID" value="MBU6112864.1"/>
    <property type="molecule type" value="Genomic_DNA"/>
</dbReference>
<organism evidence="2 3">
    <name type="scientific">Mammaliicoccus lentus</name>
    <name type="common">Staphylococcus lentus</name>
    <dbReference type="NCBI Taxonomy" id="42858"/>
    <lineage>
        <taxon>Bacteria</taxon>
        <taxon>Bacillati</taxon>
        <taxon>Bacillota</taxon>
        <taxon>Bacilli</taxon>
        <taxon>Bacillales</taxon>
        <taxon>Staphylococcaceae</taxon>
        <taxon>Mammaliicoccus</taxon>
    </lineage>
</organism>
<feature type="transmembrane region" description="Helical" evidence="1">
    <location>
        <begin position="520"/>
        <end position="542"/>
    </location>
</feature>
<dbReference type="RefSeq" id="WP_216683291.1">
    <property type="nucleotide sequence ID" value="NZ_JAHLZN010000003.1"/>
</dbReference>
<feature type="transmembrane region" description="Helical" evidence="1">
    <location>
        <begin position="252"/>
        <end position="274"/>
    </location>
</feature>
<name>A0ABS6GTW8_MAMLE</name>
<evidence type="ECO:0000313" key="3">
    <source>
        <dbReference type="Proteomes" id="UP000770161"/>
    </source>
</evidence>
<gene>
    <name evidence="2" type="ORF">KQ656_02785</name>
</gene>
<comment type="caution">
    <text evidence="2">The sequence shown here is derived from an EMBL/GenBank/DDBJ whole genome shotgun (WGS) entry which is preliminary data.</text>
</comment>
<dbReference type="InterPro" id="IPR006541">
    <property type="entry name" value="Bacteriocin_ass"/>
</dbReference>
<feature type="transmembrane region" description="Helical" evidence="1">
    <location>
        <begin position="176"/>
        <end position="195"/>
    </location>
</feature>
<evidence type="ECO:0000313" key="2">
    <source>
        <dbReference type="EMBL" id="MBU6112864.1"/>
    </source>
</evidence>